<feature type="transmembrane region" description="Helical" evidence="2">
    <location>
        <begin position="417"/>
        <end position="438"/>
    </location>
</feature>
<keyword evidence="2" id="KW-0472">Membrane</keyword>
<evidence type="ECO:0000313" key="4">
    <source>
        <dbReference type="Proteomes" id="UP000052167"/>
    </source>
</evidence>
<dbReference type="PANTHER" id="PTHR32309">
    <property type="entry name" value="TYROSINE-PROTEIN KINASE"/>
    <property type="match status" value="1"/>
</dbReference>
<organism evidence="3 4">
    <name type="scientific">Pseudorhizobium pelagicum</name>
    <dbReference type="NCBI Taxonomy" id="1509405"/>
    <lineage>
        <taxon>Bacteria</taxon>
        <taxon>Pseudomonadati</taxon>
        <taxon>Pseudomonadota</taxon>
        <taxon>Alphaproteobacteria</taxon>
        <taxon>Hyphomicrobiales</taxon>
        <taxon>Rhizobiaceae</taxon>
        <taxon>Rhizobium/Agrobacterium group</taxon>
        <taxon>Pseudorhizobium</taxon>
    </lineage>
</organism>
<dbReference type="AlphaFoldDB" id="A0A922P191"/>
<evidence type="ECO:0000256" key="1">
    <source>
        <dbReference type="SAM" id="Coils"/>
    </source>
</evidence>
<gene>
    <name evidence="3" type="ORF">GV68_06275</name>
</gene>
<evidence type="ECO:0000313" key="3">
    <source>
        <dbReference type="EMBL" id="KEQ06659.1"/>
    </source>
</evidence>
<keyword evidence="4" id="KW-1185">Reference proteome</keyword>
<proteinExistence type="predicted"/>
<keyword evidence="2" id="KW-1133">Transmembrane helix</keyword>
<feature type="transmembrane region" description="Helical" evidence="2">
    <location>
        <begin position="20"/>
        <end position="38"/>
    </location>
</feature>
<name>A0A922P191_9HYPH</name>
<sequence length="478" mass="52767">MIEMLWRTALYYLGLALRHPWHVAAPALLVLGIGVYAISNITRPFYSEALLVMEFQQIPSSLVSPTVTNDRLRFIDQRVLSRSNLAALAERLQLYPELATTAEPAAIAGRMRNQITLRTTFNEGSDGSTGSASVLLGFEHPIAGKTVAVVDELVRMVIEENRRLRTQRASETTEFLQREVEDLAARLSMRDTERATIVDANRDAQPSRLPAMLIELQAREEELVVVQQALRASEEELELLDAQLRVGLEEHGPAGQLRSQIAEVEIEIADKRLVYTDQHPQMRLLRQKAIDLAAGYDALPTKAPSIAAISFAPELALLSERLSQARPRREGLAERRLQLDGRIVTLKQTIARVADMEERLAAIDTEREALQPALNEMKGRLATALMGERLERNDAALHVELLEPPLLPRSPSGPRRLLLFAALAIACAGAGLGGLLAFDVADRRIRGAFDLQEALAGQTLVMVPSWRPPRPAAGTRAG</sequence>
<dbReference type="OrthoDB" id="8114194at2"/>
<feature type="coiled-coil region" evidence="1">
    <location>
        <begin position="216"/>
        <end position="250"/>
    </location>
</feature>
<evidence type="ECO:0008006" key="5">
    <source>
        <dbReference type="Google" id="ProtNLM"/>
    </source>
</evidence>
<dbReference type="EMBL" id="JOKJ01000015">
    <property type="protein sequence ID" value="KEQ06659.1"/>
    <property type="molecule type" value="Genomic_DNA"/>
</dbReference>
<keyword evidence="2" id="KW-0812">Transmembrane</keyword>
<protein>
    <recommendedName>
        <fullName evidence="5">Chain-length determining protein</fullName>
    </recommendedName>
</protein>
<keyword evidence="1" id="KW-0175">Coiled coil</keyword>
<accession>A0A922P191</accession>
<reference evidence="3 4" key="1">
    <citation type="submission" date="2014-06" db="EMBL/GenBank/DDBJ databases">
        <title>Rhizobium pelagicum/R2-400B4.</title>
        <authorList>
            <person name="Kimes N.E."/>
            <person name="Lopez-Perez M."/>
        </authorList>
    </citation>
    <scope>NUCLEOTIDE SEQUENCE [LARGE SCALE GENOMIC DNA]</scope>
    <source>
        <strain evidence="3 4">R2-400B4</strain>
    </source>
</reference>
<dbReference type="PANTHER" id="PTHR32309:SF31">
    <property type="entry name" value="CAPSULAR EXOPOLYSACCHARIDE FAMILY"/>
    <property type="match status" value="1"/>
</dbReference>
<comment type="caution">
    <text evidence="3">The sequence shown here is derived from an EMBL/GenBank/DDBJ whole genome shotgun (WGS) entry which is preliminary data.</text>
</comment>
<dbReference type="InterPro" id="IPR050445">
    <property type="entry name" value="Bact_polysacc_biosynth/exp"/>
</dbReference>
<dbReference type="RefSeq" id="WP_037167601.1">
    <property type="nucleotide sequence ID" value="NZ_JOKI01000018.1"/>
</dbReference>
<dbReference type="Proteomes" id="UP000052167">
    <property type="component" value="Unassembled WGS sequence"/>
</dbReference>
<evidence type="ECO:0000256" key="2">
    <source>
        <dbReference type="SAM" id="Phobius"/>
    </source>
</evidence>